<dbReference type="Proteomes" id="UP000830768">
    <property type="component" value="Chromosome 8"/>
</dbReference>
<evidence type="ECO:0000313" key="2">
    <source>
        <dbReference type="Proteomes" id="UP000830768"/>
    </source>
</evidence>
<proteinExistence type="predicted"/>
<dbReference type="EMBL" id="CP090036">
    <property type="protein sequence ID" value="UPK98874.1"/>
    <property type="molecule type" value="Genomic_DNA"/>
</dbReference>
<gene>
    <name evidence="1" type="ORF">LCI18_009809</name>
</gene>
<reference evidence="1" key="1">
    <citation type="submission" date="2021-11" db="EMBL/GenBank/DDBJ databases">
        <title>Fusarium solani-melongenae Genome sequencing and assembly.</title>
        <authorList>
            <person name="Xie S."/>
            <person name="Huang L."/>
            <person name="Zhang X."/>
        </authorList>
    </citation>
    <scope>NUCLEOTIDE SEQUENCE</scope>
    <source>
        <strain evidence="1">CRI 24-3</strain>
    </source>
</reference>
<keyword evidence="2" id="KW-1185">Reference proteome</keyword>
<name>A0ACD3ZC17_FUSSC</name>
<sequence length="669" mass="73888">MNDDFTIDRPAEARRQDDKTTRAQRPVSRHRRSSTKILKQWFTSHVAWPYPDQAEKEHLSHQTGMSVKQVTTWFVNARRRNGPKLASGGLSSSLPTLPSVTRSAPMTVPAPGGLRPGGHVGLDDLGSSQWDSMTPLDRWRHTPPEEEPVSLQAIAQAAQQNPDHLLLGILSSGSYAAPASWSSFDFSSSDGSCASSACCSSASGSDGFSNHDISSWRKKRRREAKSARRHQTRRNGNKDEDGRLYQCTFCTDTFKSRYDWTRHEGSLHLVLEKWTCLLLGPRHHDPAEDVARCVFCDERDPTEAHLESHHAAKCMSKPLSARTFLRKDHLRQHLRLAHEVDEVTDSMGAWRSKEANIRSRCGFCGERFTTWPDRNDHLADHFRDGAHMRDWSGCRGFDPSVALLVENAMPPYLIGLETTDPEPFSASKGTTKKIAAPPGGEACEIQRIPTSFESLTARLGDYVRIARENSLDLSDEALRRQARLILYDDDDPWNQTPADNAQWLAMFKLGYGLDVDASGELGGSAQAGNTDLGAMENSCGRPSDPGPFTMERLQQAAGCDEAVFHHHLSSLPADGTTAIVPWSWQTPECLAEFSQLCQMPVPDPSCQVGNVSGCNMVPGLWEATQQGAGCDITGIGLSIDENSYGQEVTSLDDDLLDMTLLFDLDSGIV</sequence>
<organism evidence="1 2">
    <name type="scientific">Fusarium solani subsp. cucurbitae</name>
    <name type="common">Neocosmosporum cucurbitae</name>
    <dbReference type="NCBI Taxonomy" id="2747967"/>
    <lineage>
        <taxon>Eukaryota</taxon>
        <taxon>Fungi</taxon>
        <taxon>Dikarya</taxon>
        <taxon>Ascomycota</taxon>
        <taxon>Pezizomycotina</taxon>
        <taxon>Sordariomycetes</taxon>
        <taxon>Hypocreomycetidae</taxon>
        <taxon>Hypocreales</taxon>
        <taxon>Nectriaceae</taxon>
        <taxon>Fusarium</taxon>
        <taxon>Fusarium solani species complex</taxon>
    </lineage>
</organism>
<evidence type="ECO:0000313" key="1">
    <source>
        <dbReference type="EMBL" id="UPK98874.1"/>
    </source>
</evidence>
<accession>A0ACD3ZC17</accession>
<protein>
    <submittedName>
        <fullName evidence="1">Uncharacterized protein</fullName>
    </submittedName>
</protein>